<evidence type="ECO:0000313" key="3">
    <source>
        <dbReference type="Proteomes" id="UP001391051"/>
    </source>
</evidence>
<evidence type="ECO:0000256" key="1">
    <source>
        <dbReference type="SAM" id="MobiDB-lite"/>
    </source>
</evidence>
<dbReference type="Proteomes" id="UP001391051">
    <property type="component" value="Unassembled WGS sequence"/>
</dbReference>
<feature type="region of interest" description="Disordered" evidence="1">
    <location>
        <begin position="108"/>
        <end position="134"/>
    </location>
</feature>
<organism evidence="2 3">
    <name type="scientific">Apiospora aurea</name>
    <dbReference type="NCBI Taxonomy" id="335848"/>
    <lineage>
        <taxon>Eukaryota</taxon>
        <taxon>Fungi</taxon>
        <taxon>Dikarya</taxon>
        <taxon>Ascomycota</taxon>
        <taxon>Pezizomycotina</taxon>
        <taxon>Sordariomycetes</taxon>
        <taxon>Xylariomycetidae</taxon>
        <taxon>Amphisphaeriales</taxon>
        <taxon>Apiosporaceae</taxon>
        <taxon>Apiospora</taxon>
    </lineage>
</organism>
<keyword evidence="3" id="KW-1185">Reference proteome</keyword>
<feature type="compositionally biased region" description="Polar residues" evidence="1">
    <location>
        <begin position="122"/>
        <end position="134"/>
    </location>
</feature>
<dbReference type="EMBL" id="JAQQWE010000009">
    <property type="protein sequence ID" value="KAK7941313.1"/>
    <property type="molecule type" value="Genomic_DNA"/>
</dbReference>
<dbReference type="RefSeq" id="XP_066694065.1">
    <property type="nucleotide sequence ID" value="XM_066849922.1"/>
</dbReference>
<comment type="caution">
    <text evidence="2">The sequence shown here is derived from an EMBL/GenBank/DDBJ whole genome shotgun (WGS) entry which is preliminary data.</text>
</comment>
<evidence type="ECO:0000313" key="2">
    <source>
        <dbReference type="EMBL" id="KAK7941313.1"/>
    </source>
</evidence>
<gene>
    <name evidence="2" type="ORF">PG986_013700</name>
</gene>
<name>A0ABR1PW97_9PEZI</name>
<accession>A0ABR1PW97</accession>
<sequence length="134" mass="14603">MATLRAQTTSCLELFASLAILLENGPAEHRNNLPVPQVEDQAARLKVWAGNLGALNTGHSALDHRLRDSTAIRNAIDRILGMAEDLLKISCLIVKGDRVPMEDAIGDYTDIDEQNDTESDDSGSTIIDNELSFN</sequence>
<feature type="compositionally biased region" description="Acidic residues" evidence="1">
    <location>
        <begin position="109"/>
        <end position="121"/>
    </location>
</feature>
<dbReference type="GeneID" id="92082984"/>
<reference evidence="2 3" key="1">
    <citation type="submission" date="2023-01" db="EMBL/GenBank/DDBJ databases">
        <title>Analysis of 21 Apiospora genomes using comparative genomics revels a genus with tremendous synthesis potential of carbohydrate active enzymes and secondary metabolites.</title>
        <authorList>
            <person name="Sorensen T."/>
        </authorList>
    </citation>
    <scope>NUCLEOTIDE SEQUENCE [LARGE SCALE GENOMIC DNA]</scope>
    <source>
        <strain evidence="2 3">CBS 24483</strain>
    </source>
</reference>
<proteinExistence type="predicted"/>
<protein>
    <submittedName>
        <fullName evidence="2">Uncharacterized protein</fullName>
    </submittedName>
</protein>